<protein>
    <submittedName>
        <fullName evidence="2">Uncharacterized protein</fullName>
    </submittedName>
</protein>
<keyword evidence="3" id="KW-1185">Reference proteome</keyword>
<dbReference type="PANTHER" id="PTHR35711:SF1">
    <property type="entry name" value="ECTODERMAL, ISOFORM F"/>
    <property type="match status" value="1"/>
</dbReference>
<comment type="caution">
    <text evidence="2">The sequence shown here is derived from an EMBL/GenBank/DDBJ whole genome shotgun (WGS) entry which is preliminary data.</text>
</comment>
<sequence length="632" mass="72566">MSVDVVVSFVEPIRDRLDTLTVDITSVVKGQSKATPEDVQALLSRFFDIICDLAAFKISEELTGEDAVDAEKQYIRTYEKYLEAATALAELETPGNGNFIAARTILFIAKALFCQSFLAADLPKEPFGKQRLKAYLDLVFLLDEALLAHLRKIWAENRHEEDFRWTTTHIYEMDDDLRLEKNRVGFTALTPEAYMALPGTTGMQHWTPAPGDKPIYEPFPHASGWSHGEPEKKGGKKPLAWQYLYTDGPICDTPDYCFSLGAEDGQSASEEDNEEVAEEDGGEEDEEDNEEDDYEQEDDGDEEEEDEEEDEEDDDEEDGEEDGGEDGEENDEEKYEWVSTPGLRRFRQFVLDARQAGHYRRVERNQGILLDKVMGKSPIELREMVRGHLDQPEKHPYLSHMDLAEAYEPFPDKVKKCQTCAVAEETGSVDHSNSCPERTFHVWNLGLRAFHSFHKFRGNKVVLCNDADLCVGHHLIREPTGPRRLQPHRGQRDKMLQERILGIFRSRCDNVDSLPDKDWFTMHSVIDANDATITPSEERVRHQPHQYRIQWPSYGLTKLQRRENDEMVGGYAGLLHAMLHENVLVAYMNLDGSFQKCWSQMACKMMYGRRREDEKLAKRVVQALHPSCWSWE</sequence>
<evidence type="ECO:0000313" key="2">
    <source>
        <dbReference type="EMBL" id="KAH7312670.1"/>
    </source>
</evidence>
<accession>A0A8K0SRA4</accession>
<evidence type="ECO:0000313" key="3">
    <source>
        <dbReference type="Proteomes" id="UP000813444"/>
    </source>
</evidence>
<dbReference type="AlphaFoldDB" id="A0A8K0SRA4"/>
<proteinExistence type="predicted"/>
<organism evidence="2 3">
    <name type="scientific">Stachybotrys elegans</name>
    <dbReference type="NCBI Taxonomy" id="80388"/>
    <lineage>
        <taxon>Eukaryota</taxon>
        <taxon>Fungi</taxon>
        <taxon>Dikarya</taxon>
        <taxon>Ascomycota</taxon>
        <taxon>Pezizomycotina</taxon>
        <taxon>Sordariomycetes</taxon>
        <taxon>Hypocreomycetidae</taxon>
        <taxon>Hypocreales</taxon>
        <taxon>Stachybotryaceae</taxon>
        <taxon>Stachybotrys</taxon>
    </lineage>
</organism>
<name>A0A8K0SRA4_9HYPO</name>
<evidence type="ECO:0000256" key="1">
    <source>
        <dbReference type="SAM" id="MobiDB-lite"/>
    </source>
</evidence>
<dbReference type="OrthoDB" id="5216135at2759"/>
<dbReference type="Proteomes" id="UP000813444">
    <property type="component" value="Unassembled WGS sequence"/>
</dbReference>
<feature type="compositionally biased region" description="Acidic residues" evidence="1">
    <location>
        <begin position="269"/>
        <end position="334"/>
    </location>
</feature>
<dbReference type="EMBL" id="JAGPNK010000010">
    <property type="protein sequence ID" value="KAH7312670.1"/>
    <property type="molecule type" value="Genomic_DNA"/>
</dbReference>
<dbReference type="PANTHER" id="PTHR35711">
    <property type="entry name" value="EXPRESSED PROTEIN"/>
    <property type="match status" value="1"/>
</dbReference>
<reference evidence="2" key="1">
    <citation type="journal article" date="2021" name="Nat. Commun.">
        <title>Genetic determinants of endophytism in the Arabidopsis root mycobiome.</title>
        <authorList>
            <person name="Mesny F."/>
            <person name="Miyauchi S."/>
            <person name="Thiergart T."/>
            <person name="Pickel B."/>
            <person name="Atanasova L."/>
            <person name="Karlsson M."/>
            <person name="Huettel B."/>
            <person name="Barry K.W."/>
            <person name="Haridas S."/>
            <person name="Chen C."/>
            <person name="Bauer D."/>
            <person name="Andreopoulos W."/>
            <person name="Pangilinan J."/>
            <person name="LaButti K."/>
            <person name="Riley R."/>
            <person name="Lipzen A."/>
            <person name="Clum A."/>
            <person name="Drula E."/>
            <person name="Henrissat B."/>
            <person name="Kohler A."/>
            <person name="Grigoriev I.V."/>
            <person name="Martin F.M."/>
            <person name="Hacquard S."/>
        </authorList>
    </citation>
    <scope>NUCLEOTIDE SEQUENCE</scope>
    <source>
        <strain evidence="2">MPI-CAGE-CH-0235</strain>
    </source>
</reference>
<feature type="region of interest" description="Disordered" evidence="1">
    <location>
        <begin position="261"/>
        <end position="338"/>
    </location>
</feature>
<gene>
    <name evidence="2" type="ORF">B0I35DRAFT_437505</name>
</gene>